<feature type="compositionally biased region" description="Basic residues" evidence="1">
    <location>
        <begin position="1"/>
        <end position="11"/>
    </location>
</feature>
<feature type="region of interest" description="Disordered" evidence="1">
    <location>
        <begin position="49"/>
        <end position="69"/>
    </location>
</feature>
<name>A0ABV0PYD1_9TELE</name>
<evidence type="ECO:0000313" key="2">
    <source>
        <dbReference type="EMBL" id="MEQ2188524.1"/>
    </source>
</evidence>
<protein>
    <submittedName>
        <fullName evidence="2">Uncharacterized protein</fullName>
    </submittedName>
</protein>
<evidence type="ECO:0000313" key="3">
    <source>
        <dbReference type="Proteomes" id="UP001476798"/>
    </source>
</evidence>
<accession>A0ABV0PYD1</accession>
<keyword evidence="3" id="KW-1185">Reference proteome</keyword>
<sequence length="147" mass="16962">MGIIRARKRRPTATPTTQHATCRPRAKNTRYRQQQTELINELQTLHLQTPEPAPPLVQPIRNNNETTNDFGELSERQFSQEFQPLPQIPDILPCPNPVTAQPNPVISRNQEHHSMYYSPLEQRQNNGEQVTLTCTTFQTDTGKEYKD</sequence>
<feature type="compositionally biased region" description="Polar residues" evidence="1">
    <location>
        <begin position="60"/>
        <end position="69"/>
    </location>
</feature>
<reference evidence="2 3" key="1">
    <citation type="submission" date="2021-06" db="EMBL/GenBank/DDBJ databases">
        <authorList>
            <person name="Palmer J.M."/>
        </authorList>
    </citation>
    <scope>NUCLEOTIDE SEQUENCE [LARGE SCALE GENOMIC DNA]</scope>
    <source>
        <strain evidence="2 3">GA_2019</strain>
        <tissue evidence="2">Muscle</tissue>
    </source>
</reference>
<feature type="region of interest" description="Disordered" evidence="1">
    <location>
        <begin position="86"/>
        <end position="105"/>
    </location>
</feature>
<dbReference type="EMBL" id="JAHRIO010091169">
    <property type="protein sequence ID" value="MEQ2188524.1"/>
    <property type="molecule type" value="Genomic_DNA"/>
</dbReference>
<evidence type="ECO:0000256" key="1">
    <source>
        <dbReference type="SAM" id="MobiDB-lite"/>
    </source>
</evidence>
<dbReference type="Proteomes" id="UP001476798">
    <property type="component" value="Unassembled WGS sequence"/>
</dbReference>
<feature type="region of interest" description="Disordered" evidence="1">
    <location>
        <begin position="1"/>
        <end position="32"/>
    </location>
</feature>
<gene>
    <name evidence="2" type="ORF">GOODEAATRI_015972</name>
</gene>
<organism evidence="2 3">
    <name type="scientific">Goodea atripinnis</name>
    <dbReference type="NCBI Taxonomy" id="208336"/>
    <lineage>
        <taxon>Eukaryota</taxon>
        <taxon>Metazoa</taxon>
        <taxon>Chordata</taxon>
        <taxon>Craniata</taxon>
        <taxon>Vertebrata</taxon>
        <taxon>Euteleostomi</taxon>
        <taxon>Actinopterygii</taxon>
        <taxon>Neopterygii</taxon>
        <taxon>Teleostei</taxon>
        <taxon>Neoteleostei</taxon>
        <taxon>Acanthomorphata</taxon>
        <taxon>Ovalentaria</taxon>
        <taxon>Atherinomorphae</taxon>
        <taxon>Cyprinodontiformes</taxon>
        <taxon>Goodeidae</taxon>
        <taxon>Goodea</taxon>
    </lineage>
</organism>
<comment type="caution">
    <text evidence="2">The sequence shown here is derived from an EMBL/GenBank/DDBJ whole genome shotgun (WGS) entry which is preliminary data.</text>
</comment>
<proteinExistence type="predicted"/>